<sequence length="45" mass="4225">MKTLIALAALLVLAACGADGPPKPPAAEPAPGLSISGQVTVGISG</sequence>
<evidence type="ECO:0000313" key="3">
    <source>
        <dbReference type="EMBL" id="MCT8331004.1"/>
    </source>
</evidence>
<dbReference type="Proteomes" id="UP001205601">
    <property type="component" value="Unassembled WGS sequence"/>
</dbReference>
<evidence type="ECO:0008006" key="5">
    <source>
        <dbReference type="Google" id="ProtNLM"/>
    </source>
</evidence>
<dbReference type="PROSITE" id="PS51257">
    <property type="entry name" value="PROKAR_LIPOPROTEIN"/>
    <property type="match status" value="1"/>
</dbReference>
<dbReference type="EMBL" id="JAOCQF010000003">
    <property type="protein sequence ID" value="MCT8331004.1"/>
    <property type="molecule type" value="Genomic_DNA"/>
</dbReference>
<proteinExistence type="predicted"/>
<keyword evidence="4" id="KW-1185">Reference proteome</keyword>
<evidence type="ECO:0000256" key="1">
    <source>
        <dbReference type="SAM" id="MobiDB-lite"/>
    </source>
</evidence>
<keyword evidence="2" id="KW-0732">Signal</keyword>
<protein>
    <recommendedName>
        <fullName evidence="5">Argininosuccinate lyase</fullName>
    </recommendedName>
</protein>
<evidence type="ECO:0000256" key="2">
    <source>
        <dbReference type="SAM" id="SignalP"/>
    </source>
</evidence>
<dbReference type="RefSeq" id="WP_261496899.1">
    <property type="nucleotide sequence ID" value="NZ_JAOCQF010000003.1"/>
</dbReference>
<feature type="compositionally biased region" description="Polar residues" evidence="1">
    <location>
        <begin position="35"/>
        <end position="45"/>
    </location>
</feature>
<accession>A0ABT2NSU9</accession>
<comment type="caution">
    <text evidence="3">The sequence shown here is derived from an EMBL/GenBank/DDBJ whole genome shotgun (WGS) entry which is preliminary data.</text>
</comment>
<organism evidence="3 4">
    <name type="scientific">Albidovulum sediminis</name>
    <dbReference type="NCBI Taxonomy" id="3066345"/>
    <lineage>
        <taxon>Bacteria</taxon>
        <taxon>Pseudomonadati</taxon>
        <taxon>Pseudomonadota</taxon>
        <taxon>Alphaproteobacteria</taxon>
        <taxon>Rhodobacterales</taxon>
        <taxon>Paracoccaceae</taxon>
        <taxon>Albidovulum</taxon>
    </lineage>
</organism>
<evidence type="ECO:0000313" key="4">
    <source>
        <dbReference type="Proteomes" id="UP001205601"/>
    </source>
</evidence>
<gene>
    <name evidence="3" type="ORF">N5I32_15915</name>
</gene>
<feature type="region of interest" description="Disordered" evidence="1">
    <location>
        <begin position="21"/>
        <end position="45"/>
    </location>
</feature>
<reference evidence="4" key="1">
    <citation type="submission" date="2023-07" db="EMBL/GenBank/DDBJ databases">
        <title>Defluviimonas sediminis sp. nov., isolated from mangrove sediment.</title>
        <authorList>
            <person name="Liu L."/>
            <person name="Li J."/>
            <person name="Huang Y."/>
            <person name="Pan J."/>
            <person name="Li M."/>
        </authorList>
    </citation>
    <scope>NUCLEOTIDE SEQUENCE [LARGE SCALE GENOMIC DNA]</scope>
    <source>
        <strain evidence="4">FT324</strain>
    </source>
</reference>
<feature type="signal peptide" evidence="2">
    <location>
        <begin position="1"/>
        <end position="17"/>
    </location>
</feature>
<feature type="chain" id="PRO_5046742210" description="Argininosuccinate lyase" evidence="2">
    <location>
        <begin position="18"/>
        <end position="45"/>
    </location>
</feature>
<name>A0ABT2NSU9_9RHOB</name>